<reference evidence="6 7" key="2">
    <citation type="journal article" date="2019" name="G3 (Bethesda)">
        <title>Hybrid Assembly of the Genome of the Entomopathogenic Nematode Steinernema carpocapsae Identifies the X-Chromosome.</title>
        <authorList>
            <person name="Serra L."/>
            <person name="Macchietto M."/>
            <person name="Macias-Munoz A."/>
            <person name="McGill C.J."/>
            <person name="Rodriguez I.M."/>
            <person name="Rodriguez B."/>
            <person name="Murad R."/>
            <person name="Mortazavi A."/>
        </authorList>
    </citation>
    <scope>NUCLEOTIDE SEQUENCE [LARGE SCALE GENOMIC DNA]</scope>
    <source>
        <strain evidence="6 7">ALL</strain>
    </source>
</reference>
<dbReference type="Pfam" id="PF03133">
    <property type="entry name" value="TTL"/>
    <property type="match status" value="1"/>
</dbReference>
<keyword evidence="7" id="KW-1185">Reference proteome</keyword>
<dbReference type="AlphaFoldDB" id="A0A4U5MDY6"/>
<evidence type="ECO:0000313" key="7">
    <source>
        <dbReference type="Proteomes" id="UP000298663"/>
    </source>
</evidence>
<feature type="region of interest" description="Disordered" evidence="5">
    <location>
        <begin position="1"/>
        <end position="25"/>
    </location>
</feature>
<proteinExistence type="inferred from homology"/>
<dbReference type="Proteomes" id="UP000298663">
    <property type="component" value="Unassembled WGS sequence"/>
</dbReference>
<evidence type="ECO:0000256" key="4">
    <source>
        <dbReference type="ARBA" id="ARBA00022840"/>
    </source>
</evidence>
<dbReference type="OrthoDB" id="202825at2759"/>
<feature type="compositionally biased region" description="Polar residues" evidence="5">
    <location>
        <begin position="232"/>
        <end position="250"/>
    </location>
</feature>
<dbReference type="GO" id="GO:0005524">
    <property type="term" value="F:ATP binding"/>
    <property type="evidence" value="ECO:0007669"/>
    <property type="project" value="UniProtKB-KW"/>
</dbReference>
<evidence type="ECO:0000256" key="5">
    <source>
        <dbReference type="SAM" id="MobiDB-lite"/>
    </source>
</evidence>
<dbReference type="EMBL" id="AZBU02000008">
    <property type="protein sequence ID" value="TKR67380.1"/>
    <property type="molecule type" value="Genomic_DNA"/>
</dbReference>
<feature type="region of interest" description="Disordered" evidence="5">
    <location>
        <begin position="222"/>
        <end position="250"/>
    </location>
</feature>
<name>A0A4U5MDY6_STECR</name>
<organism evidence="6 7">
    <name type="scientific">Steinernema carpocapsae</name>
    <name type="common">Entomopathogenic nematode</name>
    <dbReference type="NCBI Taxonomy" id="34508"/>
    <lineage>
        <taxon>Eukaryota</taxon>
        <taxon>Metazoa</taxon>
        <taxon>Ecdysozoa</taxon>
        <taxon>Nematoda</taxon>
        <taxon>Chromadorea</taxon>
        <taxon>Rhabditida</taxon>
        <taxon>Tylenchina</taxon>
        <taxon>Panagrolaimomorpha</taxon>
        <taxon>Strongyloidoidea</taxon>
        <taxon>Steinernematidae</taxon>
        <taxon>Steinernema</taxon>
    </lineage>
</organism>
<sequence>MSSGNSSNHSDSSSGSSEDLADKNKVQKSSSAVSICRLSCLKRCLCTAANSSPSPRPSSEPKPFLRTSLFSHVPPTICFYTKSTKVSKPQKHITQKLLWCHNTLLPIVMRHALATSHFTVVEESKKWIGYWGRHLKTLQYHTILPHQRINHFPGAFHMGRKDRLWIHLQEAHQRFPEDDQFLVMPYTYILPKDQKRLKAFLEGPETRHVILKPGVCAVTHSSCRSRDRNQHRLQVQTSATQRTANSATLH</sequence>
<dbReference type="GO" id="GO:0000226">
    <property type="term" value="P:microtubule cytoskeleton organization"/>
    <property type="evidence" value="ECO:0007669"/>
    <property type="project" value="TreeGrafter"/>
</dbReference>
<keyword evidence="4" id="KW-0067">ATP-binding</keyword>
<evidence type="ECO:0000313" key="6">
    <source>
        <dbReference type="EMBL" id="TKR67380.1"/>
    </source>
</evidence>
<reference evidence="6 7" key="1">
    <citation type="journal article" date="2015" name="Genome Biol.">
        <title>Comparative genomics of Steinernema reveals deeply conserved gene regulatory networks.</title>
        <authorList>
            <person name="Dillman A.R."/>
            <person name="Macchietto M."/>
            <person name="Porter C.F."/>
            <person name="Rogers A."/>
            <person name="Williams B."/>
            <person name="Antoshechkin I."/>
            <person name="Lee M.M."/>
            <person name="Goodwin Z."/>
            <person name="Lu X."/>
            <person name="Lewis E.E."/>
            <person name="Goodrich-Blair H."/>
            <person name="Stock S.P."/>
            <person name="Adams B.J."/>
            <person name="Sternberg P.W."/>
            <person name="Mortazavi A."/>
        </authorList>
    </citation>
    <scope>NUCLEOTIDE SEQUENCE [LARGE SCALE GENOMIC DNA]</scope>
    <source>
        <strain evidence="6 7">ALL</strain>
    </source>
</reference>
<keyword evidence="2" id="KW-0436">Ligase</keyword>
<dbReference type="InterPro" id="IPR004344">
    <property type="entry name" value="TTL/TTLL_fam"/>
</dbReference>
<comment type="caution">
    <text evidence="6">The sequence shown here is derived from an EMBL/GenBank/DDBJ whole genome shotgun (WGS) entry which is preliminary data.</text>
</comment>
<gene>
    <name evidence="6" type="ORF">L596_023541</name>
</gene>
<dbReference type="GO" id="GO:0019098">
    <property type="term" value="P:reproductive behavior"/>
    <property type="evidence" value="ECO:0007669"/>
    <property type="project" value="UniProtKB-ARBA"/>
</dbReference>
<keyword evidence="3" id="KW-0547">Nucleotide-binding</keyword>
<dbReference type="GO" id="GO:0036064">
    <property type="term" value="C:ciliary basal body"/>
    <property type="evidence" value="ECO:0007669"/>
    <property type="project" value="TreeGrafter"/>
</dbReference>
<feature type="compositionally biased region" description="Low complexity" evidence="5">
    <location>
        <begin position="1"/>
        <end position="17"/>
    </location>
</feature>
<dbReference type="PROSITE" id="PS51221">
    <property type="entry name" value="TTL"/>
    <property type="match status" value="1"/>
</dbReference>
<dbReference type="PANTHER" id="PTHR12241">
    <property type="entry name" value="TUBULIN POLYGLUTAMYLASE"/>
    <property type="match status" value="1"/>
</dbReference>
<evidence type="ECO:0000256" key="2">
    <source>
        <dbReference type="ARBA" id="ARBA00022598"/>
    </source>
</evidence>
<accession>A0A4U5MDY6</accession>
<dbReference type="PANTHER" id="PTHR12241:SF162">
    <property type="entry name" value="TUBULIN MONOGLUTAMYLASE TTLL4"/>
    <property type="match status" value="1"/>
</dbReference>
<comment type="similarity">
    <text evidence="1">Belongs to the tubulin--tyrosine ligase family.</text>
</comment>
<evidence type="ECO:0000256" key="1">
    <source>
        <dbReference type="ARBA" id="ARBA00006820"/>
    </source>
</evidence>
<dbReference type="GO" id="GO:0015631">
    <property type="term" value="F:tubulin binding"/>
    <property type="evidence" value="ECO:0007669"/>
    <property type="project" value="TreeGrafter"/>
</dbReference>
<evidence type="ECO:0000256" key="3">
    <source>
        <dbReference type="ARBA" id="ARBA00022741"/>
    </source>
</evidence>
<protein>
    <submittedName>
        <fullName evidence="6">Uncharacterized protein</fullName>
    </submittedName>
</protein>
<dbReference type="GO" id="GO:0070740">
    <property type="term" value="F:tubulin-glutamic acid ligase activity"/>
    <property type="evidence" value="ECO:0007669"/>
    <property type="project" value="TreeGrafter"/>
</dbReference>
<dbReference type="STRING" id="34508.A0A4U5MDY6"/>